<dbReference type="SUPFAM" id="SSF101690">
    <property type="entry name" value="PAZ domain"/>
    <property type="match status" value="1"/>
</dbReference>
<dbReference type="AlphaFoldDB" id="A0A6G1GQE8"/>
<evidence type="ECO:0000313" key="3">
    <source>
        <dbReference type="EMBL" id="KAF1983196.1"/>
    </source>
</evidence>
<dbReference type="InterPro" id="IPR032474">
    <property type="entry name" value="Argonaute_N"/>
</dbReference>
<proteinExistence type="predicted"/>
<name>A0A6G1GQE8_9PEZI</name>
<dbReference type="Pfam" id="PF16486">
    <property type="entry name" value="ArgoN"/>
    <property type="match status" value="1"/>
</dbReference>
<reference evidence="3" key="1">
    <citation type="journal article" date="2020" name="Stud. Mycol.">
        <title>101 Dothideomycetes genomes: a test case for predicting lifestyles and emergence of pathogens.</title>
        <authorList>
            <person name="Haridas S."/>
            <person name="Albert R."/>
            <person name="Binder M."/>
            <person name="Bloem J."/>
            <person name="Labutti K."/>
            <person name="Salamov A."/>
            <person name="Andreopoulos B."/>
            <person name="Baker S."/>
            <person name="Barry K."/>
            <person name="Bills G."/>
            <person name="Bluhm B."/>
            <person name="Cannon C."/>
            <person name="Castanera R."/>
            <person name="Culley D."/>
            <person name="Daum C."/>
            <person name="Ezra D."/>
            <person name="Gonzalez J."/>
            <person name="Henrissat B."/>
            <person name="Kuo A."/>
            <person name="Liang C."/>
            <person name="Lipzen A."/>
            <person name="Lutzoni F."/>
            <person name="Magnuson J."/>
            <person name="Mondo S."/>
            <person name="Nolan M."/>
            <person name="Ohm R."/>
            <person name="Pangilinan J."/>
            <person name="Park H.-J."/>
            <person name="Ramirez L."/>
            <person name="Alfaro M."/>
            <person name="Sun H."/>
            <person name="Tritt A."/>
            <person name="Yoshinaga Y."/>
            <person name="Zwiers L.-H."/>
            <person name="Turgeon B."/>
            <person name="Goodwin S."/>
            <person name="Spatafora J."/>
            <person name="Crous P."/>
            <person name="Grigoriev I."/>
        </authorList>
    </citation>
    <scope>NUCLEOTIDE SEQUENCE</scope>
    <source>
        <strain evidence="3">CBS 113979</strain>
    </source>
</reference>
<evidence type="ECO:0000259" key="2">
    <source>
        <dbReference type="SMART" id="SM01163"/>
    </source>
</evidence>
<accession>A0A6G1GQE8</accession>
<keyword evidence="4" id="KW-1185">Reference proteome</keyword>
<feature type="compositionally biased region" description="Basic and acidic residues" evidence="1">
    <location>
        <begin position="43"/>
        <end position="57"/>
    </location>
</feature>
<dbReference type="PANTHER" id="PTHR22891">
    <property type="entry name" value="EUKARYOTIC TRANSLATION INITIATION FACTOR 2C"/>
    <property type="match status" value="1"/>
</dbReference>
<dbReference type="Gene3D" id="2.170.260.10">
    <property type="entry name" value="paz domain"/>
    <property type="match status" value="1"/>
</dbReference>
<organism evidence="3 4">
    <name type="scientific">Aulographum hederae CBS 113979</name>
    <dbReference type="NCBI Taxonomy" id="1176131"/>
    <lineage>
        <taxon>Eukaryota</taxon>
        <taxon>Fungi</taxon>
        <taxon>Dikarya</taxon>
        <taxon>Ascomycota</taxon>
        <taxon>Pezizomycotina</taxon>
        <taxon>Dothideomycetes</taxon>
        <taxon>Pleosporomycetidae</taxon>
        <taxon>Aulographales</taxon>
        <taxon>Aulographaceae</taxon>
    </lineage>
</organism>
<feature type="compositionally biased region" description="Low complexity" evidence="1">
    <location>
        <begin position="67"/>
        <end position="85"/>
    </location>
</feature>
<dbReference type="SMART" id="SM01163">
    <property type="entry name" value="DUF1785"/>
    <property type="match status" value="1"/>
</dbReference>
<gene>
    <name evidence="3" type="ORF">K402DRAFT_179460</name>
</gene>
<dbReference type="Pfam" id="PF08699">
    <property type="entry name" value="ArgoL1"/>
    <property type="match status" value="1"/>
</dbReference>
<evidence type="ECO:0000313" key="4">
    <source>
        <dbReference type="Proteomes" id="UP000800041"/>
    </source>
</evidence>
<evidence type="ECO:0000256" key="1">
    <source>
        <dbReference type="SAM" id="MobiDB-lite"/>
    </source>
</evidence>
<feature type="region of interest" description="Disordered" evidence="1">
    <location>
        <begin position="37"/>
        <end position="92"/>
    </location>
</feature>
<dbReference type="OrthoDB" id="10252740at2759"/>
<dbReference type="InterPro" id="IPR036085">
    <property type="entry name" value="PAZ_dom_sf"/>
</dbReference>
<protein>
    <recommendedName>
        <fullName evidence="2">Argonaute linker 1 domain-containing protein</fullName>
    </recommendedName>
</protein>
<sequence>MAPNMAPKKCLRCGNDNHETSLCRKSNATIEELWSSETSTDNKWAEENDHQATQEKLRKQHKHKKLSSAVVPSSGAASTALSSAGPNTGAPDIAGLSISGKVTAGGDAPRKPVPFTVEKDMAERQVLPDPNDPKLQPAERQRLLHMKARPLANLTNKAKMDEVLKLEIPQDRTDEVHTRRTGIFEASHLKPVPIRTNHFVVDVRGNPVLHEYVVSGMPNSISKNKKRVLMAQLIQNSPTLSARQNQFATDQSSIIISWTPLYHLSTPGVAGETVTVQTYKNTGKKDDPEDLSLIVTYNTAINLADFKRYCNSEADIDLMTKIDTVTTRALNIIMGKNITERPLNDPYAAVNTGANKFFRKSAWDRLGGGLLTLRGYYSSVRPGQGNILLNVNTVTSAFYAPMLVSDFMDEFDRVAGPGEYERALQGIRVYITYRRGTALKTKDGKSMDDGNEGINSEARRVKTINGFGKNPTQIQFEAQGKMTTVQEHYRKRKSSLTPATEMTVTWPYTPSPRPSSIDYITACWSD</sequence>
<dbReference type="Proteomes" id="UP000800041">
    <property type="component" value="Unassembled WGS sequence"/>
</dbReference>
<dbReference type="EMBL" id="ML977177">
    <property type="protein sequence ID" value="KAF1983196.1"/>
    <property type="molecule type" value="Genomic_DNA"/>
</dbReference>
<feature type="domain" description="Argonaute linker 1" evidence="2">
    <location>
        <begin position="350"/>
        <end position="401"/>
    </location>
</feature>
<dbReference type="InterPro" id="IPR014811">
    <property type="entry name" value="ArgoL1"/>
</dbReference>